<dbReference type="EMBL" id="CP041659">
    <property type="protein sequence ID" value="QDP19051.1"/>
    <property type="molecule type" value="Genomic_DNA"/>
</dbReference>
<evidence type="ECO:0000313" key="3">
    <source>
        <dbReference type="Proteomes" id="UP000321857"/>
    </source>
</evidence>
<feature type="transmembrane region" description="Helical" evidence="1">
    <location>
        <begin position="43"/>
        <end position="65"/>
    </location>
</feature>
<keyword evidence="3" id="KW-1185">Reference proteome</keyword>
<proteinExistence type="predicted"/>
<gene>
    <name evidence="2" type="ORF">FMM02_03195</name>
</gene>
<dbReference type="AlphaFoldDB" id="A0A516IQ59"/>
<reference evidence="2 3" key="1">
    <citation type="submission" date="2019-07" db="EMBL/GenBank/DDBJ databases">
        <title>Sphingomonas AE3 Genome sequencing and assembly.</title>
        <authorList>
            <person name="Kim H."/>
        </authorList>
    </citation>
    <scope>NUCLEOTIDE SEQUENCE [LARGE SCALE GENOMIC DNA]</scope>
    <source>
        <strain evidence="2 3">AE3</strain>
    </source>
</reference>
<protein>
    <recommendedName>
        <fullName evidence="4">PepSY domain-containing protein</fullName>
    </recommendedName>
</protein>
<feature type="transmembrane region" description="Helical" evidence="1">
    <location>
        <begin position="230"/>
        <end position="250"/>
    </location>
</feature>
<evidence type="ECO:0000256" key="1">
    <source>
        <dbReference type="SAM" id="Phobius"/>
    </source>
</evidence>
<keyword evidence="1" id="KW-0812">Transmembrane</keyword>
<sequence>MGSGADGPLRCLAAALRLPQEEEEKGVDQVIVKSIWLRKIHKWVGIVIGVQFLIWAISGAAMALISMDEVAGGEKAVQAEPAPLPTARGWSTIQRQLSGEGIQAVGLRAMPDSQAIEVKISGGVKLFDATSGLPMVIDRAKAAAVARATHPDGLEPTRVTPLTDLTLAVREHELPIWRADFADAKHSSYYVSGTTGAVLERRNDSWRWWDFFWMLHNMDYAKRTSFNHPLIIMVGFAMAWLAVTGFWLLFRTMWRHDLVKLRQFAERS</sequence>
<dbReference type="InterPro" id="IPR005625">
    <property type="entry name" value="PepSY-ass_TM"/>
</dbReference>
<dbReference type="Pfam" id="PF03929">
    <property type="entry name" value="PepSY_TM"/>
    <property type="match status" value="1"/>
</dbReference>
<evidence type="ECO:0008006" key="4">
    <source>
        <dbReference type="Google" id="ProtNLM"/>
    </source>
</evidence>
<keyword evidence="1" id="KW-0472">Membrane</keyword>
<accession>A0A516IQ59</accession>
<dbReference type="OrthoDB" id="9806195at2"/>
<evidence type="ECO:0000313" key="2">
    <source>
        <dbReference type="EMBL" id="QDP19051.1"/>
    </source>
</evidence>
<organism evidence="2 3">
    <name type="scientific">Sphingomonas xanthus</name>
    <dbReference type="NCBI Taxonomy" id="2594473"/>
    <lineage>
        <taxon>Bacteria</taxon>
        <taxon>Pseudomonadati</taxon>
        <taxon>Pseudomonadota</taxon>
        <taxon>Alphaproteobacteria</taxon>
        <taxon>Sphingomonadales</taxon>
        <taxon>Sphingomonadaceae</taxon>
        <taxon>Sphingomonas</taxon>
    </lineage>
</organism>
<dbReference type="KEGG" id="sxa:FMM02_03195"/>
<name>A0A516IQ59_9SPHN</name>
<dbReference type="Proteomes" id="UP000321857">
    <property type="component" value="Chromosome"/>
</dbReference>
<keyword evidence="1" id="KW-1133">Transmembrane helix</keyword>